<dbReference type="InterPro" id="IPR036291">
    <property type="entry name" value="NAD(P)-bd_dom_sf"/>
</dbReference>
<dbReference type="SUPFAM" id="SSF51735">
    <property type="entry name" value="NAD(P)-binding Rossmann-fold domains"/>
    <property type="match status" value="1"/>
</dbReference>
<dbReference type="Pfam" id="PF13561">
    <property type="entry name" value="adh_short_C2"/>
    <property type="match status" value="1"/>
</dbReference>
<evidence type="ECO:0000313" key="2">
    <source>
        <dbReference type="EMBL" id="TGY92905.1"/>
    </source>
</evidence>
<organism evidence="2 3">
    <name type="scientific">Marinicauda pacifica</name>
    <dbReference type="NCBI Taxonomy" id="1133559"/>
    <lineage>
        <taxon>Bacteria</taxon>
        <taxon>Pseudomonadati</taxon>
        <taxon>Pseudomonadota</taxon>
        <taxon>Alphaproteobacteria</taxon>
        <taxon>Maricaulales</taxon>
        <taxon>Maricaulaceae</taxon>
        <taxon>Marinicauda</taxon>
    </lineage>
</organism>
<evidence type="ECO:0000256" key="1">
    <source>
        <dbReference type="ARBA" id="ARBA00006484"/>
    </source>
</evidence>
<proteinExistence type="inferred from homology"/>
<dbReference type="CDD" id="cd05233">
    <property type="entry name" value="SDR_c"/>
    <property type="match status" value="1"/>
</dbReference>
<evidence type="ECO:0000313" key="3">
    <source>
        <dbReference type="Proteomes" id="UP000305451"/>
    </source>
</evidence>
<sequence length="256" mass="26380">MTDLASGLTGQTIFVTGSSRGTGVAIARTLASHGARVVLHFSASPDKARTLASELGEACAGMVQADFATPGAAPQAWREATRIAGGRLNGLVVNHGIFDASPALEDYDTWRTSWARVLEVDLQSAVDLMREAANAFVDTGTPGALVAVASRAAHRGDDAEHPAYAAAKAGLIATVKTFARAWSGRGLLAYAISPGWIDTEMAPQGKDARARALAEVPLGAMAAPEEIGRLTAFLLSGACPSATGATFDVNGASYVR</sequence>
<accession>A0A4S2HAF8</accession>
<comment type="caution">
    <text evidence="2">The sequence shown here is derived from an EMBL/GenBank/DDBJ whole genome shotgun (WGS) entry which is preliminary data.</text>
</comment>
<dbReference type="AlphaFoldDB" id="A0A4S2HAF8"/>
<gene>
    <name evidence="2" type="ORF">E5162_07500</name>
</gene>
<dbReference type="GO" id="GO:0030497">
    <property type="term" value="P:fatty acid elongation"/>
    <property type="evidence" value="ECO:0007669"/>
    <property type="project" value="TreeGrafter"/>
</dbReference>
<dbReference type="PANTHER" id="PTHR42760">
    <property type="entry name" value="SHORT-CHAIN DEHYDROGENASES/REDUCTASES FAMILY MEMBER"/>
    <property type="match status" value="1"/>
</dbReference>
<dbReference type="PANTHER" id="PTHR42760:SF40">
    <property type="entry name" value="3-OXOACYL-[ACYL-CARRIER-PROTEIN] REDUCTASE, CHLOROPLASTIC"/>
    <property type="match status" value="1"/>
</dbReference>
<dbReference type="PRINTS" id="PR00081">
    <property type="entry name" value="GDHRDH"/>
</dbReference>
<dbReference type="RefSeq" id="WP_135944497.1">
    <property type="nucleotide sequence ID" value="NZ_BMEI01000002.1"/>
</dbReference>
<dbReference type="EMBL" id="SRXV01000002">
    <property type="protein sequence ID" value="TGY92905.1"/>
    <property type="molecule type" value="Genomic_DNA"/>
</dbReference>
<dbReference type="Proteomes" id="UP000305451">
    <property type="component" value="Unassembled WGS sequence"/>
</dbReference>
<reference evidence="2 3" key="1">
    <citation type="journal article" date="2013" name="Int. J. Syst. Evol. Microbiol.">
        <title>Marinicauda pacifica gen. nov., sp. nov., a prosthecate alphaproteobacterium of the family Hyphomonadaceae isolated from deep seawater.</title>
        <authorList>
            <person name="Zhang X.Y."/>
            <person name="Li G.W."/>
            <person name="Wang C.S."/>
            <person name="Zhang Y.J."/>
            <person name="Xu X.W."/>
            <person name="Li H."/>
            <person name="Liu A."/>
            <person name="Liu C."/>
            <person name="Xie B.B."/>
            <person name="Qin Q.L."/>
            <person name="Xu Z."/>
            <person name="Chen X.L."/>
            <person name="Zhou B.C."/>
            <person name="Zhang Y.Z."/>
        </authorList>
    </citation>
    <scope>NUCLEOTIDE SEQUENCE [LARGE SCALE GENOMIC DNA]</scope>
    <source>
        <strain evidence="2 3">P-1 km-3</strain>
    </source>
</reference>
<dbReference type="Gene3D" id="3.40.50.720">
    <property type="entry name" value="NAD(P)-binding Rossmann-like Domain"/>
    <property type="match status" value="1"/>
</dbReference>
<dbReference type="GO" id="GO:0016616">
    <property type="term" value="F:oxidoreductase activity, acting on the CH-OH group of donors, NAD or NADP as acceptor"/>
    <property type="evidence" value="ECO:0007669"/>
    <property type="project" value="TreeGrafter"/>
</dbReference>
<keyword evidence="3" id="KW-1185">Reference proteome</keyword>
<protein>
    <submittedName>
        <fullName evidence="2">SDR family oxidoreductase</fullName>
    </submittedName>
</protein>
<comment type="similarity">
    <text evidence="1">Belongs to the short-chain dehydrogenases/reductases (SDR) family.</text>
</comment>
<name>A0A4S2HAF8_9PROT</name>
<dbReference type="OrthoDB" id="154414at2"/>
<dbReference type="InterPro" id="IPR002347">
    <property type="entry name" value="SDR_fam"/>
</dbReference>